<organism evidence="1 2">
    <name type="scientific">Trichonephila clavipes</name>
    <name type="common">Golden silk orbweaver</name>
    <name type="synonym">Nephila clavipes</name>
    <dbReference type="NCBI Taxonomy" id="2585209"/>
    <lineage>
        <taxon>Eukaryota</taxon>
        <taxon>Metazoa</taxon>
        <taxon>Ecdysozoa</taxon>
        <taxon>Arthropoda</taxon>
        <taxon>Chelicerata</taxon>
        <taxon>Arachnida</taxon>
        <taxon>Araneae</taxon>
        <taxon>Araneomorphae</taxon>
        <taxon>Entelegynae</taxon>
        <taxon>Araneoidea</taxon>
        <taxon>Nephilidae</taxon>
        <taxon>Trichonephila</taxon>
    </lineage>
</organism>
<comment type="caution">
    <text evidence="1">The sequence shown here is derived from an EMBL/GenBank/DDBJ whole genome shotgun (WGS) entry which is preliminary data.</text>
</comment>
<evidence type="ECO:0000313" key="2">
    <source>
        <dbReference type="Proteomes" id="UP000887159"/>
    </source>
</evidence>
<dbReference type="Proteomes" id="UP000887159">
    <property type="component" value="Unassembled WGS sequence"/>
</dbReference>
<accession>A0A8X7BHD0</accession>
<gene>
    <name evidence="1" type="ORF">TNCV_752931</name>
</gene>
<dbReference type="AlphaFoldDB" id="A0A8X7BHD0"/>
<dbReference type="EMBL" id="BMAU01021397">
    <property type="protein sequence ID" value="GFY31335.1"/>
    <property type="molecule type" value="Genomic_DNA"/>
</dbReference>
<name>A0A8X7BHD0_TRICX</name>
<proteinExistence type="predicted"/>
<protein>
    <submittedName>
        <fullName evidence="1">Uncharacterized protein</fullName>
    </submittedName>
</protein>
<evidence type="ECO:0000313" key="1">
    <source>
        <dbReference type="EMBL" id="GFY31335.1"/>
    </source>
</evidence>
<sequence length="113" mass="12698">MPTKPHPKNVQKQATIKKVNSLMLKENPPTKRFIASKLGMSPGTIFCDISFFLLSATEDSPCRGYNAPCQDSKSFRWSDVVVWKEKASSGVILVTRSRLKITRFVVISPRDVL</sequence>
<keyword evidence="2" id="KW-1185">Reference proteome</keyword>
<reference evidence="1" key="1">
    <citation type="submission" date="2020-08" db="EMBL/GenBank/DDBJ databases">
        <title>Multicomponent nature underlies the extraordinary mechanical properties of spider dragline silk.</title>
        <authorList>
            <person name="Kono N."/>
            <person name="Nakamura H."/>
            <person name="Mori M."/>
            <person name="Yoshida Y."/>
            <person name="Ohtoshi R."/>
            <person name="Malay A.D."/>
            <person name="Moran D.A.P."/>
            <person name="Tomita M."/>
            <person name="Numata K."/>
            <person name="Arakawa K."/>
        </authorList>
    </citation>
    <scope>NUCLEOTIDE SEQUENCE</scope>
</reference>